<proteinExistence type="predicted"/>
<dbReference type="EMBL" id="JABFUD020000016">
    <property type="protein sequence ID" value="KAI5068100.1"/>
    <property type="molecule type" value="Genomic_DNA"/>
</dbReference>
<accession>A0A9D4UHU7</accession>
<evidence type="ECO:0000313" key="2">
    <source>
        <dbReference type="Proteomes" id="UP000886520"/>
    </source>
</evidence>
<keyword evidence="2" id="KW-1185">Reference proteome</keyword>
<dbReference type="Proteomes" id="UP000886520">
    <property type="component" value="Chromosome 16"/>
</dbReference>
<reference evidence="1" key="1">
    <citation type="submission" date="2021-01" db="EMBL/GenBank/DDBJ databases">
        <title>Adiantum capillus-veneris genome.</title>
        <authorList>
            <person name="Fang Y."/>
            <person name="Liao Q."/>
        </authorList>
    </citation>
    <scope>NUCLEOTIDE SEQUENCE</scope>
    <source>
        <strain evidence="1">H3</strain>
        <tissue evidence="1">Leaf</tissue>
    </source>
</reference>
<name>A0A9D4UHU7_ADICA</name>
<sequence length="71" mass="8091">MQMKTHIFGCTSLTHDRRDDILAIVESLWQFMRPSQVVPPCIAHPFSGLLSCMRAQLECILSYSHEDPQSS</sequence>
<organism evidence="1 2">
    <name type="scientific">Adiantum capillus-veneris</name>
    <name type="common">Maidenhair fern</name>
    <dbReference type="NCBI Taxonomy" id="13818"/>
    <lineage>
        <taxon>Eukaryota</taxon>
        <taxon>Viridiplantae</taxon>
        <taxon>Streptophyta</taxon>
        <taxon>Embryophyta</taxon>
        <taxon>Tracheophyta</taxon>
        <taxon>Polypodiopsida</taxon>
        <taxon>Polypodiidae</taxon>
        <taxon>Polypodiales</taxon>
        <taxon>Pteridineae</taxon>
        <taxon>Pteridaceae</taxon>
        <taxon>Vittarioideae</taxon>
        <taxon>Adiantum</taxon>
    </lineage>
</organism>
<comment type="caution">
    <text evidence="1">The sequence shown here is derived from an EMBL/GenBank/DDBJ whole genome shotgun (WGS) entry which is preliminary data.</text>
</comment>
<gene>
    <name evidence="1" type="ORF">GOP47_0016445</name>
</gene>
<protein>
    <submittedName>
        <fullName evidence="1">Uncharacterized protein</fullName>
    </submittedName>
</protein>
<dbReference type="AlphaFoldDB" id="A0A9D4UHU7"/>
<evidence type="ECO:0000313" key="1">
    <source>
        <dbReference type="EMBL" id="KAI5068100.1"/>
    </source>
</evidence>